<organism evidence="2 3">
    <name type="scientific">Lactobacillus crispatus</name>
    <dbReference type="NCBI Taxonomy" id="47770"/>
    <lineage>
        <taxon>Bacteria</taxon>
        <taxon>Bacillati</taxon>
        <taxon>Bacillota</taxon>
        <taxon>Bacilli</taxon>
        <taxon>Lactobacillales</taxon>
        <taxon>Lactobacillaceae</taxon>
        <taxon>Lactobacillus</taxon>
    </lineage>
</organism>
<keyword evidence="1" id="KW-0472">Membrane</keyword>
<protein>
    <submittedName>
        <fullName evidence="2">Uncharacterized protein</fullName>
    </submittedName>
</protein>
<gene>
    <name evidence="2" type="ORF">ERD32_05980</name>
</gene>
<feature type="transmembrane region" description="Helical" evidence="1">
    <location>
        <begin position="12"/>
        <end position="32"/>
    </location>
</feature>
<dbReference type="Proteomes" id="UP000289808">
    <property type="component" value="Unassembled WGS sequence"/>
</dbReference>
<evidence type="ECO:0000313" key="3">
    <source>
        <dbReference type="Proteomes" id="UP000289808"/>
    </source>
</evidence>
<keyword evidence="1" id="KW-0812">Transmembrane</keyword>
<evidence type="ECO:0000313" key="2">
    <source>
        <dbReference type="EMBL" id="RXF57643.1"/>
    </source>
</evidence>
<proteinExistence type="predicted"/>
<comment type="caution">
    <text evidence="2">The sequence shown here is derived from an EMBL/GenBank/DDBJ whole genome shotgun (WGS) entry which is preliminary data.</text>
</comment>
<dbReference type="AlphaFoldDB" id="A0A135ZF09"/>
<dbReference type="EMBL" id="SCLX01000029">
    <property type="protein sequence ID" value="RXF57643.1"/>
    <property type="molecule type" value="Genomic_DNA"/>
</dbReference>
<keyword evidence="1" id="KW-1133">Transmembrane helix</keyword>
<sequence>MALVVVYLEMMLWIVNHLNDIIFVVWTVLLAMNMYSNHKNEKSNQELLDEIHNSNDLNDKLLNTVKEYMQTTDKKATTQDNILWDSIIILAKRIHDLEDNYFVK</sequence>
<accession>A0A135ZF09</accession>
<reference evidence="2 3" key="1">
    <citation type="submission" date="2019-01" db="EMBL/GenBank/DDBJ databases">
        <title>The genome sequence of Lactobacillus crispatus L49.</title>
        <authorList>
            <person name="Zhong J."/>
            <person name="Zhang J."/>
        </authorList>
    </citation>
    <scope>NUCLEOTIDE SEQUENCE [LARGE SCALE GENOMIC DNA]</scope>
    <source>
        <strain evidence="2 3">L49</strain>
    </source>
</reference>
<evidence type="ECO:0000256" key="1">
    <source>
        <dbReference type="SAM" id="Phobius"/>
    </source>
</evidence>
<name>A0A135ZF09_9LACO</name>